<dbReference type="SMART" id="SM00382">
    <property type="entry name" value="AAA"/>
    <property type="match status" value="1"/>
</dbReference>
<dbReference type="STRING" id="448385.sce1003"/>
<dbReference type="GO" id="GO:0005524">
    <property type="term" value="F:ATP binding"/>
    <property type="evidence" value="ECO:0007669"/>
    <property type="project" value="UniProtKB-KW"/>
</dbReference>
<dbReference type="AlphaFoldDB" id="A9EV44"/>
<accession>A9EV44</accession>
<evidence type="ECO:0000256" key="4">
    <source>
        <dbReference type="ARBA" id="ARBA00038388"/>
    </source>
</evidence>
<dbReference type="InterPro" id="IPR003439">
    <property type="entry name" value="ABC_transporter-like_ATP-bd"/>
</dbReference>
<dbReference type="PANTHER" id="PTHR24220">
    <property type="entry name" value="IMPORT ATP-BINDING PROTEIN"/>
    <property type="match status" value="1"/>
</dbReference>
<dbReference type="GO" id="GO:0022857">
    <property type="term" value="F:transmembrane transporter activity"/>
    <property type="evidence" value="ECO:0007669"/>
    <property type="project" value="TreeGrafter"/>
</dbReference>
<dbReference type="InterPro" id="IPR017871">
    <property type="entry name" value="ABC_transporter-like_CS"/>
</dbReference>
<keyword evidence="1" id="KW-0813">Transport</keyword>
<evidence type="ECO:0000256" key="5">
    <source>
        <dbReference type="SAM" id="MobiDB-lite"/>
    </source>
</evidence>
<dbReference type="GO" id="GO:0098796">
    <property type="term" value="C:membrane protein complex"/>
    <property type="evidence" value="ECO:0007669"/>
    <property type="project" value="UniProtKB-ARBA"/>
</dbReference>
<evidence type="ECO:0000256" key="2">
    <source>
        <dbReference type="ARBA" id="ARBA00022741"/>
    </source>
</evidence>
<name>A9EV44_SORC5</name>
<dbReference type="PROSITE" id="PS00211">
    <property type="entry name" value="ABC_TRANSPORTER_1"/>
    <property type="match status" value="1"/>
</dbReference>
<comment type="similarity">
    <text evidence="4">Belongs to the ABC transporter superfamily. Macrolide exporter (TC 3.A.1.122) family.</text>
</comment>
<dbReference type="PANTHER" id="PTHR24220:SF86">
    <property type="entry name" value="ABC TRANSPORTER ABCH.1"/>
    <property type="match status" value="1"/>
</dbReference>
<dbReference type="FunFam" id="3.40.50.300:FF:000032">
    <property type="entry name" value="Export ABC transporter ATP-binding protein"/>
    <property type="match status" value="1"/>
</dbReference>
<dbReference type="InterPro" id="IPR015854">
    <property type="entry name" value="ABC_transpr_LolD-like"/>
</dbReference>
<dbReference type="PROSITE" id="PS50893">
    <property type="entry name" value="ABC_TRANSPORTER_2"/>
    <property type="match status" value="1"/>
</dbReference>
<dbReference type="Pfam" id="PF00005">
    <property type="entry name" value="ABC_tran"/>
    <property type="match status" value="1"/>
</dbReference>
<dbReference type="InterPro" id="IPR027417">
    <property type="entry name" value="P-loop_NTPase"/>
</dbReference>
<keyword evidence="3 7" id="KW-0067">ATP-binding</keyword>
<sequence>MLLRFAYASARPPAFAARWPERRERRTLVRHARVRRTGLARVAAVPRTARRPPPRTLMSALVKLDAITKVYWMGEVEVQALRGVSLELSRGEMVAIMGASGSGKSTTLNVIGTLDRPTGGRYLLDDEPVEELDEVELAQLRNRKIGFVFQSFNLLPRDTALANVELPMVYAGVRPADRRARAARALARVGLEDRAHHLPNQLSGGQQQRVAIARAIVNEPPLLLADEPTGALDSATTGQVMELFCALHAQGMTVVVVTHDRSIADYATRVVTFRDGAIVEDTGPRGRRVDVPPPVPGPSSSPPGPSSSPPGGLS</sequence>
<dbReference type="EMBL" id="AM746676">
    <property type="protein sequence ID" value="CAN91160.1"/>
    <property type="molecule type" value="Genomic_DNA"/>
</dbReference>
<dbReference type="KEGG" id="scl:sce1003"/>
<keyword evidence="8" id="KW-1185">Reference proteome</keyword>
<dbReference type="Gene3D" id="3.40.50.300">
    <property type="entry name" value="P-loop containing nucleotide triphosphate hydrolases"/>
    <property type="match status" value="1"/>
</dbReference>
<evidence type="ECO:0000256" key="3">
    <source>
        <dbReference type="ARBA" id="ARBA00022840"/>
    </source>
</evidence>
<evidence type="ECO:0000259" key="6">
    <source>
        <dbReference type="PROSITE" id="PS50893"/>
    </source>
</evidence>
<feature type="region of interest" description="Disordered" evidence="5">
    <location>
        <begin position="281"/>
        <end position="314"/>
    </location>
</feature>
<keyword evidence="2" id="KW-0547">Nucleotide-binding</keyword>
<feature type="domain" description="ABC transporter" evidence="6">
    <location>
        <begin position="62"/>
        <end position="300"/>
    </location>
</feature>
<proteinExistence type="inferred from homology"/>
<reference evidence="7 8" key="1">
    <citation type="journal article" date="2007" name="Nat. Biotechnol.">
        <title>Complete genome sequence of the myxobacterium Sorangium cellulosum.</title>
        <authorList>
            <person name="Schneiker S."/>
            <person name="Perlova O."/>
            <person name="Kaiser O."/>
            <person name="Gerth K."/>
            <person name="Alici A."/>
            <person name="Altmeyer M.O."/>
            <person name="Bartels D."/>
            <person name="Bekel T."/>
            <person name="Beyer S."/>
            <person name="Bode E."/>
            <person name="Bode H.B."/>
            <person name="Bolten C.J."/>
            <person name="Choudhuri J.V."/>
            <person name="Doss S."/>
            <person name="Elnakady Y.A."/>
            <person name="Frank B."/>
            <person name="Gaigalat L."/>
            <person name="Goesmann A."/>
            <person name="Groeger C."/>
            <person name="Gross F."/>
            <person name="Jelsbak L."/>
            <person name="Jelsbak L."/>
            <person name="Kalinowski J."/>
            <person name="Kegler C."/>
            <person name="Knauber T."/>
            <person name="Konietzny S."/>
            <person name="Kopp M."/>
            <person name="Krause L."/>
            <person name="Krug D."/>
            <person name="Linke B."/>
            <person name="Mahmud T."/>
            <person name="Martinez-Arias R."/>
            <person name="McHardy A.C."/>
            <person name="Merai M."/>
            <person name="Meyer F."/>
            <person name="Mormann S."/>
            <person name="Munoz-Dorado J."/>
            <person name="Perez J."/>
            <person name="Pradella S."/>
            <person name="Rachid S."/>
            <person name="Raddatz G."/>
            <person name="Rosenau F."/>
            <person name="Rueckert C."/>
            <person name="Sasse F."/>
            <person name="Scharfe M."/>
            <person name="Schuster S.C."/>
            <person name="Suen G."/>
            <person name="Treuner-Lange A."/>
            <person name="Velicer G.J."/>
            <person name="Vorholter F.-J."/>
            <person name="Weissman K.J."/>
            <person name="Welch R.D."/>
            <person name="Wenzel S.C."/>
            <person name="Whitworth D.E."/>
            <person name="Wilhelm S."/>
            <person name="Wittmann C."/>
            <person name="Bloecker H."/>
            <person name="Puehler A."/>
            <person name="Mueller R."/>
        </authorList>
    </citation>
    <scope>NUCLEOTIDE SEQUENCE [LARGE SCALE GENOMIC DNA]</scope>
    <source>
        <strain evidence="8">So ce56</strain>
    </source>
</reference>
<evidence type="ECO:0000313" key="8">
    <source>
        <dbReference type="Proteomes" id="UP000002139"/>
    </source>
</evidence>
<dbReference type="CDD" id="cd03255">
    <property type="entry name" value="ABC_MJ0796_LolCDE_FtsE"/>
    <property type="match status" value="1"/>
</dbReference>
<dbReference type="GO" id="GO:0016887">
    <property type="term" value="F:ATP hydrolysis activity"/>
    <property type="evidence" value="ECO:0007669"/>
    <property type="project" value="InterPro"/>
</dbReference>
<organism evidence="7 8">
    <name type="scientific">Sorangium cellulosum (strain So ce56)</name>
    <name type="common">Polyangium cellulosum (strain So ce56)</name>
    <dbReference type="NCBI Taxonomy" id="448385"/>
    <lineage>
        <taxon>Bacteria</taxon>
        <taxon>Pseudomonadati</taxon>
        <taxon>Myxococcota</taxon>
        <taxon>Polyangia</taxon>
        <taxon>Polyangiales</taxon>
        <taxon>Polyangiaceae</taxon>
        <taxon>Sorangium</taxon>
    </lineage>
</organism>
<feature type="compositionally biased region" description="Pro residues" evidence="5">
    <location>
        <begin position="291"/>
        <end position="308"/>
    </location>
</feature>
<dbReference type="GO" id="GO:0005886">
    <property type="term" value="C:plasma membrane"/>
    <property type="evidence" value="ECO:0007669"/>
    <property type="project" value="TreeGrafter"/>
</dbReference>
<protein>
    <submittedName>
        <fullName evidence="7">ABC transporter, ATP-binding protein</fullName>
    </submittedName>
</protein>
<dbReference type="Proteomes" id="UP000002139">
    <property type="component" value="Chromosome"/>
</dbReference>
<dbReference type="HOGENOM" id="CLU_000604_1_22_7"/>
<dbReference type="SUPFAM" id="SSF52540">
    <property type="entry name" value="P-loop containing nucleoside triphosphate hydrolases"/>
    <property type="match status" value="1"/>
</dbReference>
<evidence type="ECO:0000313" key="7">
    <source>
        <dbReference type="EMBL" id="CAN91160.1"/>
    </source>
</evidence>
<dbReference type="InterPro" id="IPR017911">
    <property type="entry name" value="MacB-like_ATP-bd"/>
</dbReference>
<dbReference type="InterPro" id="IPR003593">
    <property type="entry name" value="AAA+_ATPase"/>
</dbReference>
<gene>
    <name evidence="7" type="ordered locus">sce1003</name>
</gene>
<evidence type="ECO:0000256" key="1">
    <source>
        <dbReference type="ARBA" id="ARBA00022448"/>
    </source>
</evidence>
<dbReference type="eggNOG" id="COG1136">
    <property type="taxonomic scope" value="Bacteria"/>
</dbReference>